<keyword evidence="2" id="KW-1185">Reference proteome</keyword>
<evidence type="ECO:0000313" key="2">
    <source>
        <dbReference type="Proteomes" id="UP000518266"/>
    </source>
</evidence>
<dbReference type="EMBL" id="JAAKFY010000014">
    <property type="protein sequence ID" value="KAF3846881.1"/>
    <property type="molecule type" value="Genomic_DNA"/>
</dbReference>
<accession>A0A7J5YD01</accession>
<sequence>MISNHLPISYIKRINVQCVEGQTVPLKCCVQSPFKVKWSRGSLALGKFKMFQKTSQSDHTENTHPITVYFINNTVKCSQMLSFSPIFCVILIDYYLSPKLLHVKTVCMGMDDKTNYLVQNVLQVKWGIRCEV</sequence>
<gene>
    <name evidence="1" type="ORF">F7725_003959</name>
</gene>
<reference evidence="1 2" key="1">
    <citation type="submission" date="2020-03" db="EMBL/GenBank/DDBJ databases">
        <title>Dissostichus mawsoni Genome sequencing and assembly.</title>
        <authorList>
            <person name="Park H."/>
        </authorList>
    </citation>
    <scope>NUCLEOTIDE SEQUENCE [LARGE SCALE GENOMIC DNA]</scope>
    <source>
        <strain evidence="1">DM0001</strain>
        <tissue evidence="1">Muscle</tissue>
    </source>
</reference>
<protein>
    <submittedName>
        <fullName evidence="1">Uncharacterized protein</fullName>
    </submittedName>
</protein>
<proteinExistence type="predicted"/>
<dbReference type="AlphaFoldDB" id="A0A7J5YD01"/>
<evidence type="ECO:0000313" key="1">
    <source>
        <dbReference type="EMBL" id="KAF3846881.1"/>
    </source>
</evidence>
<organism evidence="1 2">
    <name type="scientific">Dissostichus mawsoni</name>
    <name type="common">Antarctic cod</name>
    <dbReference type="NCBI Taxonomy" id="36200"/>
    <lineage>
        <taxon>Eukaryota</taxon>
        <taxon>Metazoa</taxon>
        <taxon>Chordata</taxon>
        <taxon>Craniata</taxon>
        <taxon>Vertebrata</taxon>
        <taxon>Euteleostomi</taxon>
        <taxon>Actinopterygii</taxon>
        <taxon>Neopterygii</taxon>
        <taxon>Teleostei</taxon>
        <taxon>Neoteleostei</taxon>
        <taxon>Acanthomorphata</taxon>
        <taxon>Eupercaria</taxon>
        <taxon>Perciformes</taxon>
        <taxon>Notothenioidei</taxon>
        <taxon>Nototheniidae</taxon>
        <taxon>Dissostichus</taxon>
    </lineage>
</organism>
<name>A0A7J5YD01_DISMA</name>
<comment type="caution">
    <text evidence="1">The sequence shown here is derived from an EMBL/GenBank/DDBJ whole genome shotgun (WGS) entry which is preliminary data.</text>
</comment>
<dbReference type="Proteomes" id="UP000518266">
    <property type="component" value="Unassembled WGS sequence"/>
</dbReference>